<accession>A0A9X3ZIN9</accession>
<feature type="transmembrane region" description="Helical" evidence="7">
    <location>
        <begin position="246"/>
        <end position="267"/>
    </location>
</feature>
<dbReference type="InterPro" id="IPR000515">
    <property type="entry name" value="MetI-like"/>
</dbReference>
<evidence type="ECO:0000256" key="6">
    <source>
        <dbReference type="ARBA" id="ARBA00023136"/>
    </source>
</evidence>
<dbReference type="GO" id="GO:0005886">
    <property type="term" value="C:plasma membrane"/>
    <property type="evidence" value="ECO:0007669"/>
    <property type="project" value="UniProtKB-SubCell"/>
</dbReference>
<feature type="transmembrane region" description="Helical" evidence="7">
    <location>
        <begin position="118"/>
        <end position="139"/>
    </location>
</feature>
<dbReference type="InterPro" id="IPR025966">
    <property type="entry name" value="OppC_N"/>
</dbReference>
<gene>
    <name evidence="9" type="ORF">OQ273_14125</name>
</gene>
<sequence>MTRNSGALMLRRLTRSSSARIGMIIVICLVLAAVFASILTPFEPAQMRAGPRYSPPSLAHPFGTDQFGRDMLTRVLHGARLTLVIGAIAVSISMVIGVLIGLFGGYNKGILGNLLMRGIDVLFSFPDTLIALAAVAVLGPSLQNAMIAVGISTIPVYARIAYSAVVVESGKEYMAAGRAISASTARLVFRHLLPNILPPMIVVGTLGVSTAILAAAGLSFLGLGAQPPTPEWGAMLAEGRNAFSRAPWLSAFPGIAIAITVLGFNLLGDGLREALDPTQRRVLQ</sequence>
<evidence type="ECO:0000256" key="4">
    <source>
        <dbReference type="ARBA" id="ARBA00022692"/>
    </source>
</evidence>
<feature type="transmembrane region" description="Helical" evidence="7">
    <location>
        <begin position="145"/>
        <end position="167"/>
    </location>
</feature>
<dbReference type="Pfam" id="PF12911">
    <property type="entry name" value="OppC_N"/>
    <property type="match status" value="1"/>
</dbReference>
<dbReference type="CDD" id="cd06261">
    <property type="entry name" value="TM_PBP2"/>
    <property type="match status" value="1"/>
</dbReference>
<evidence type="ECO:0000313" key="9">
    <source>
        <dbReference type="EMBL" id="MDA5399715.1"/>
    </source>
</evidence>
<keyword evidence="6 7" id="KW-0472">Membrane</keyword>
<protein>
    <submittedName>
        <fullName evidence="9">ABC transporter permease</fullName>
    </submittedName>
</protein>
<evidence type="ECO:0000256" key="3">
    <source>
        <dbReference type="ARBA" id="ARBA00022475"/>
    </source>
</evidence>
<dbReference type="RefSeq" id="WP_271292113.1">
    <property type="nucleotide sequence ID" value="NZ_JAPJZI010000001.1"/>
</dbReference>
<comment type="subcellular location">
    <subcellularLocation>
        <location evidence="1 7">Cell membrane</location>
        <topology evidence="1 7">Multi-pass membrane protein</topology>
    </subcellularLocation>
</comment>
<evidence type="ECO:0000259" key="8">
    <source>
        <dbReference type="PROSITE" id="PS50928"/>
    </source>
</evidence>
<dbReference type="InterPro" id="IPR050366">
    <property type="entry name" value="BP-dependent_transpt_permease"/>
</dbReference>
<keyword evidence="3" id="KW-1003">Cell membrane</keyword>
<dbReference type="EMBL" id="JAPJZI010000001">
    <property type="protein sequence ID" value="MDA5399715.1"/>
    <property type="molecule type" value="Genomic_DNA"/>
</dbReference>
<evidence type="ECO:0000256" key="7">
    <source>
        <dbReference type="RuleBase" id="RU363032"/>
    </source>
</evidence>
<dbReference type="SUPFAM" id="SSF161098">
    <property type="entry name" value="MetI-like"/>
    <property type="match status" value="1"/>
</dbReference>
<dbReference type="GO" id="GO:0055085">
    <property type="term" value="P:transmembrane transport"/>
    <property type="evidence" value="ECO:0007669"/>
    <property type="project" value="InterPro"/>
</dbReference>
<evidence type="ECO:0000256" key="2">
    <source>
        <dbReference type="ARBA" id="ARBA00022448"/>
    </source>
</evidence>
<dbReference type="Gene3D" id="1.10.3720.10">
    <property type="entry name" value="MetI-like"/>
    <property type="match status" value="1"/>
</dbReference>
<name>A0A9X3ZIN9_9HYPH</name>
<feature type="transmembrane region" description="Helical" evidence="7">
    <location>
        <begin position="81"/>
        <end position="106"/>
    </location>
</feature>
<evidence type="ECO:0000256" key="5">
    <source>
        <dbReference type="ARBA" id="ARBA00022989"/>
    </source>
</evidence>
<comment type="similarity">
    <text evidence="7">Belongs to the binding-protein-dependent transport system permease family.</text>
</comment>
<dbReference type="PANTHER" id="PTHR43386">
    <property type="entry name" value="OLIGOPEPTIDE TRANSPORT SYSTEM PERMEASE PROTEIN APPC"/>
    <property type="match status" value="1"/>
</dbReference>
<dbReference type="InterPro" id="IPR035906">
    <property type="entry name" value="MetI-like_sf"/>
</dbReference>
<dbReference type="Proteomes" id="UP001151234">
    <property type="component" value="Unassembled WGS sequence"/>
</dbReference>
<feature type="transmembrane region" description="Helical" evidence="7">
    <location>
        <begin position="21"/>
        <end position="42"/>
    </location>
</feature>
<feature type="domain" description="ABC transmembrane type-1" evidence="8">
    <location>
        <begin position="79"/>
        <end position="268"/>
    </location>
</feature>
<organism evidence="9 10">
    <name type="scientific">Hoeflea prorocentri</name>
    <dbReference type="NCBI Taxonomy" id="1922333"/>
    <lineage>
        <taxon>Bacteria</taxon>
        <taxon>Pseudomonadati</taxon>
        <taxon>Pseudomonadota</taxon>
        <taxon>Alphaproteobacteria</taxon>
        <taxon>Hyphomicrobiales</taxon>
        <taxon>Rhizobiaceae</taxon>
        <taxon>Hoeflea</taxon>
    </lineage>
</organism>
<keyword evidence="10" id="KW-1185">Reference proteome</keyword>
<evidence type="ECO:0000256" key="1">
    <source>
        <dbReference type="ARBA" id="ARBA00004651"/>
    </source>
</evidence>
<dbReference type="PROSITE" id="PS50928">
    <property type="entry name" value="ABC_TM1"/>
    <property type="match status" value="1"/>
</dbReference>
<comment type="caution">
    <text evidence="9">The sequence shown here is derived from an EMBL/GenBank/DDBJ whole genome shotgun (WGS) entry which is preliminary data.</text>
</comment>
<proteinExistence type="inferred from homology"/>
<dbReference type="AlphaFoldDB" id="A0A9X3ZIN9"/>
<reference evidence="9" key="1">
    <citation type="submission" date="2022-11" db="EMBL/GenBank/DDBJ databases">
        <title>Draft genome sequence of Hoeflea poritis E7-10 and Hoeflea prorocentri PM5-8, separated from scleractinian coral Porites lutea and marine dinoflagellate.</title>
        <authorList>
            <person name="Zhang G."/>
            <person name="Wei Q."/>
            <person name="Cai L."/>
        </authorList>
    </citation>
    <scope>NUCLEOTIDE SEQUENCE</scope>
    <source>
        <strain evidence="9">PM5-8</strain>
    </source>
</reference>
<dbReference type="Pfam" id="PF00528">
    <property type="entry name" value="BPD_transp_1"/>
    <property type="match status" value="1"/>
</dbReference>
<keyword evidence="2 7" id="KW-0813">Transport</keyword>
<dbReference type="PANTHER" id="PTHR43386:SF25">
    <property type="entry name" value="PEPTIDE ABC TRANSPORTER PERMEASE PROTEIN"/>
    <property type="match status" value="1"/>
</dbReference>
<keyword evidence="4 7" id="KW-0812">Transmembrane</keyword>
<keyword evidence="5 7" id="KW-1133">Transmembrane helix</keyword>
<feature type="transmembrane region" description="Helical" evidence="7">
    <location>
        <begin position="200"/>
        <end position="226"/>
    </location>
</feature>
<evidence type="ECO:0000313" key="10">
    <source>
        <dbReference type="Proteomes" id="UP001151234"/>
    </source>
</evidence>